<feature type="transmembrane region" description="Helical" evidence="10">
    <location>
        <begin position="43"/>
        <end position="66"/>
    </location>
</feature>
<keyword evidence="10" id="KW-0812">Transmembrane</keyword>
<dbReference type="PRINTS" id="PR00344">
    <property type="entry name" value="BCTRLSENSOR"/>
</dbReference>
<dbReference type="AlphaFoldDB" id="A0A037ZFD5"/>
<dbReference type="InterPro" id="IPR036890">
    <property type="entry name" value="HATPase_C_sf"/>
</dbReference>
<comment type="subcellular location">
    <subcellularLocation>
        <location evidence="2">Cell membrane</location>
        <topology evidence="2">Multi-pass membrane protein</topology>
    </subcellularLocation>
</comment>
<evidence type="ECO:0000256" key="8">
    <source>
        <dbReference type="ARBA" id="ARBA00022777"/>
    </source>
</evidence>
<dbReference type="InterPro" id="IPR036097">
    <property type="entry name" value="HisK_dim/P_sf"/>
</dbReference>
<evidence type="ECO:0000259" key="11">
    <source>
        <dbReference type="PROSITE" id="PS50109"/>
    </source>
</evidence>
<keyword evidence="8 12" id="KW-0418">Kinase</keyword>
<evidence type="ECO:0000256" key="9">
    <source>
        <dbReference type="ARBA" id="ARBA00022840"/>
    </source>
</evidence>
<keyword evidence="10" id="KW-0472">Membrane</keyword>
<evidence type="ECO:0000256" key="1">
    <source>
        <dbReference type="ARBA" id="ARBA00000085"/>
    </source>
</evidence>
<dbReference type="STRING" id="1454373.ACMU_18670"/>
<dbReference type="SMART" id="SM00387">
    <property type="entry name" value="HATPase_c"/>
    <property type="match status" value="1"/>
</dbReference>
<proteinExistence type="predicted"/>
<dbReference type="Pfam" id="PF00512">
    <property type="entry name" value="HisKA"/>
    <property type="match status" value="1"/>
</dbReference>
<evidence type="ECO:0000313" key="13">
    <source>
        <dbReference type="Proteomes" id="UP000026249"/>
    </source>
</evidence>
<dbReference type="Gene3D" id="6.10.340.10">
    <property type="match status" value="1"/>
</dbReference>
<keyword evidence="7" id="KW-0547">Nucleotide-binding</keyword>
<dbReference type="GO" id="GO:0005524">
    <property type="term" value="F:ATP binding"/>
    <property type="evidence" value="ECO:0007669"/>
    <property type="project" value="UniProtKB-KW"/>
</dbReference>
<dbReference type="Proteomes" id="UP000026249">
    <property type="component" value="Unassembled WGS sequence"/>
</dbReference>
<dbReference type="InterPro" id="IPR050980">
    <property type="entry name" value="2C_sensor_his_kinase"/>
</dbReference>
<evidence type="ECO:0000256" key="2">
    <source>
        <dbReference type="ARBA" id="ARBA00004651"/>
    </source>
</evidence>
<dbReference type="InterPro" id="IPR003661">
    <property type="entry name" value="HisK_dim/P_dom"/>
</dbReference>
<organism evidence="12 13">
    <name type="scientific">Actibacterium mucosum KCTC 23349</name>
    <dbReference type="NCBI Taxonomy" id="1454373"/>
    <lineage>
        <taxon>Bacteria</taxon>
        <taxon>Pseudomonadati</taxon>
        <taxon>Pseudomonadota</taxon>
        <taxon>Alphaproteobacteria</taxon>
        <taxon>Rhodobacterales</taxon>
        <taxon>Roseobacteraceae</taxon>
        <taxon>Actibacterium</taxon>
    </lineage>
</organism>
<name>A0A037ZFD5_9RHOB</name>
<dbReference type="Gene3D" id="1.10.287.130">
    <property type="match status" value="1"/>
</dbReference>
<keyword evidence="4" id="KW-1003">Cell membrane</keyword>
<dbReference type="SUPFAM" id="SSF47384">
    <property type="entry name" value="Homodimeric domain of signal transducing histidine kinase"/>
    <property type="match status" value="1"/>
</dbReference>
<protein>
    <recommendedName>
        <fullName evidence="3">histidine kinase</fullName>
        <ecNumber evidence="3">2.7.13.3</ecNumber>
    </recommendedName>
</protein>
<dbReference type="CDD" id="cd00082">
    <property type="entry name" value="HisKA"/>
    <property type="match status" value="1"/>
</dbReference>
<dbReference type="SUPFAM" id="SSF55874">
    <property type="entry name" value="ATPase domain of HSP90 chaperone/DNA topoisomerase II/histidine kinase"/>
    <property type="match status" value="1"/>
</dbReference>
<keyword evidence="9" id="KW-0067">ATP-binding</keyword>
<dbReference type="EC" id="2.7.13.3" evidence="3"/>
<gene>
    <name evidence="12" type="ORF">ACMU_18670</name>
</gene>
<feature type="domain" description="Histidine kinase" evidence="11">
    <location>
        <begin position="128"/>
        <end position="318"/>
    </location>
</feature>
<keyword evidence="13" id="KW-1185">Reference proteome</keyword>
<feature type="transmembrane region" description="Helical" evidence="10">
    <location>
        <begin position="12"/>
        <end position="37"/>
    </location>
</feature>
<dbReference type="Pfam" id="PF02518">
    <property type="entry name" value="HATPase_c"/>
    <property type="match status" value="1"/>
</dbReference>
<dbReference type="InterPro" id="IPR003594">
    <property type="entry name" value="HATPase_dom"/>
</dbReference>
<evidence type="ECO:0000256" key="7">
    <source>
        <dbReference type="ARBA" id="ARBA00022741"/>
    </source>
</evidence>
<dbReference type="PROSITE" id="PS50109">
    <property type="entry name" value="HIS_KIN"/>
    <property type="match status" value="1"/>
</dbReference>
<evidence type="ECO:0000256" key="5">
    <source>
        <dbReference type="ARBA" id="ARBA00022553"/>
    </source>
</evidence>
<evidence type="ECO:0000256" key="10">
    <source>
        <dbReference type="SAM" id="Phobius"/>
    </source>
</evidence>
<dbReference type="PANTHER" id="PTHR44936:SF10">
    <property type="entry name" value="SENSOR PROTEIN RSTB"/>
    <property type="match status" value="1"/>
</dbReference>
<evidence type="ECO:0000256" key="6">
    <source>
        <dbReference type="ARBA" id="ARBA00022679"/>
    </source>
</evidence>
<sequence>MRMSSGKWRPTLAFVLGGALAGTLAMSFIGLVVLRYWGPVVGFHIAAIVLGSVIALATAILGWLMVRLLMRPIRALQAYADKAETAPQDATPPTHFGTQELRETAWRVVSMAEALRDREASIRGYSDHVTHELKTPVSAIRAAAELLQDGPPMDAETAALVAQIDGARQQIEAQLDALRSMAQARETRYLGHSTLAEIAPGLTALPVTIQGERVPLPMAAEGLTLVLQQMICNAAEAGASALTLTAVPGRLTVADNGPGISPGNAARVFDAYFTTKRAEGGTGVGLAIVRNILGAHHAQIELAQSDQGAVFEITFERA</sequence>
<dbReference type="GO" id="GO:0000155">
    <property type="term" value="F:phosphorelay sensor kinase activity"/>
    <property type="evidence" value="ECO:0007669"/>
    <property type="project" value="InterPro"/>
</dbReference>
<keyword evidence="5" id="KW-0597">Phosphoprotein</keyword>
<dbReference type="EMBL" id="JFKE01000009">
    <property type="protein sequence ID" value="KAJ54251.1"/>
    <property type="molecule type" value="Genomic_DNA"/>
</dbReference>
<keyword evidence="10" id="KW-1133">Transmembrane helix</keyword>
<dbReference type="Gene3D" id="3.30.565.10">
    <property type="entry name" value="Histidine kinase-like ATPase, C-terminal domain"/>
    <property type="match status" value="1"/>
</dbReference>
<dbReference type="InterPro" id="IPR005467">
    <property type="entry name" value="His_kinase_dom"/>
</dbReference>
<dbReference type="SMART" id="SM00388">
    <property type="entry name" value="HisKA"/>
    <property type="match status" value="1"/>
</dbReference>
<comment type="caution">
    <text evidence="12">The sequence shown here is derived from an EMBL/GenBank/DDBJ whole genome shotgun (WGS) entry which is preliminary data.</text>
</comment>
<dbReference type="PANTHER" id="PTHR44936">
    <property type="entry name" value="SENSOR PROTEIN CREC"/>
    <property type="match status" value="1"/>
</dbReference>
<dbReference type="InterPro" id="IPR004358">
    <property type="entry name" value="Sig_transdc_His_kin-like_C"/>
</dbReference>
<evidence type="ECO:0000313" key="12">
    <source>
        <dbReference type="EMBL" id="KAJ54251.1"/>
    </source>
</evidence>
<accession>A0A037ZFD5</accession>
<dbReference type="GO" id="GO:0005886">
    <property type="term" value="C:plasma membrane"/>
    <property type="evidence" value="ECO:0007669"/>
    <property type="project" value="UniProtKB-SubCell"/>
</dbReference>
<keyword evidence="6" id="KW-0808">Transferase</keyword>
<comment type="catalytic activity">
    <reaction evidence="1">
        <text>ATP + protein L-histidine = ADP + protein N-phospho-L-histidine.</text>
        <dbReference type="EC" id="2.7.13.3"/>
    </reaction>
</comment>
<reference evidence="12 13" key="1">
    <citation type="submission" date="2014-03" db="EMBL/GenBank/DDBJ databases">
        <title>Draft Genome Sequence of Actibacterium mucosum KCTC 23349, a Marine Alphaproteobacterium with Complex Ionic Requirements Isolated from Mediterranean Seawater at Malvarrosa Beach, Valencia, Spain.</title>
        <authorList>
            <person name="Arahal D.R."/>
            <person name="Shao Z."/>
            <person name="Lai Q."/>
            <person name="Pujalte M.J."/>
        </authorList>
    </citation>
    <scope>NUCLEOTIDE SEQUENCE [LARGE SCALE GENOMIC DNA]</scope>
    <source>
        <strain evidence="12 13">KCTC 23349</strain>
    </source>
</reference>
<evidence type="ECO:0000256" key="3">
    <source>
        <dbReference type="ARBA" id="ARBA00012438"/>
    </source>
</evidence>
<evidence type="ECO:0000256" key="4">
    <source>
        <dbReference type="ARBA" id="ARBA00022475"/>
    </source>
</evidence>